<dbReference type="Pfam" id="PF13439">
    <property type="entry name" value="Glyco_transf_4"/>
    <property type="match status" value="1"/>
</dbReference>
<organism evidence="2 3">
    <name type="scientific">Jiella flava</name>
    <dbReference type="NCBI Taxonomy" id="2816857"/>
    <lineage>
        <taxon>Bacteria</taxon>
        <taxon>Pseudomonadati</taxon>
        <taxon>Pseudomonadota</taxon>
        <taxon>Alphaproteobacteria</taxon>
        <taxon>Hyphomicrobiales</taxon>
        <taxon>Aurantimonadaceae</taxon>
        <taxon>Jiella</taxon>
    </lineage>
</organism>
<dbReference type="Gene3D" id="3.40.50.2000">
    <property type="entry name" value="Glycogen Phosphorylase B"/>
    <property type="match status" value="2"/>
</dbReference>
<reference evidence="2" key="1">
    <citation type="submission" date="2021-03" db="EMBL/GenBank/DDBJ databases">
        <title>Whole genome sequence of Jiella sp. CQZ9-1.</title>
        <authorList>
            <person name="Tuo L."/>
        </authorList>
    </citation>
    <scope>NUCLEOTIDE SEQUENCE</scope>
    <source>
        <strain evidence="2">CQZ9-1</strain>
    </source>
</reference>
<evidence type="ECO:0000313" key="3">
    <source>
        <dbReference type="Proteomes" id="UP000664122"/>
    </source>
</evidence>
<accession>A0A939JTK2</accession>
<evidence type="ECO:0000313" key="2">
    <source>
        <dbReference type="EMBL" id="MBO0664083.1"/>
    </source>
</evidence>
<dbReference type="Pfam" id="PF13692">
    <property type="entry name" value="Glyco_trans_1_4"/>
    <property type="match status" value="1"/>
</dbReference>
<protein>
    <submittedName>
        <fullName evidence="2">Glycosyltransferase family 1 protein</fullName>
    </submittedName>
</protein>
<feature type="domain" description="Glycosyltransferase subfamily 4-like N-terminal" evidence="1">
    <location>
        <begin position="15"/>
        <end position="166"/>
    </location>
</feature>
<dbReference type="EMBL" id="JAFMPP010000015">
    <property type="protein sequence ID" value="MBO0664083.1"/>
    <property type="molecule type" value="Genomic_DNA"/>
</dbReference>
<keyword evidence="3" id="KW-1185">Reference proteome</keyword>
<dbReference type="GO" id="GO:0016757">
    <property type="term" value="F:glycosyltransferase activity"/>
    <property type="evidence" value="ECO:0007669"/>
    <property type="project" value="TreeGrafter"/>
</dbReference>
<proteinExistence type="predicted"/>
<gene>
    <name evidence="2" type="ORF">J1C48_16005</name>
</gene>
<dbReference type="InterPro" id="IPR028098">
    <property type="entry name" value="Glyco_trans_4-like_N"/>
</dbReference>
<dbReference type="InterPro" id="IPR050194">
    <property type="entry name" value="Glycosyltransferase_grp1"/>
</dbReference>
<dbReference type="Proteomes" id="UP000664122">
    <property type="component" value="Unassembled WGS sequence"/>
</dbReference>
<dbReference type="PANTHER" id="PTHR45947">
    <property type="entry name" value="SULFOQUINOVOSYL TRANSFERASE SQD2"/>
    <property type="match status" value="1"/>
</dbReference>
<dbReference type="CDD" id="cd03814">
    <property type="entry name" value="GT4-like"/>
    <property type="match status" value="1"/>
</dbReference>
<dbReference type="PANTHER" id="PTHR45947:SF3">
    <property type="entry name" value="SULFOQUINOVOSYL TRANSFERASE SQD2"/>
    <property type="match status" value="1"/>
</dbReference>
<dbReference type="AlphaFoldDB" id="A0A939JTK2"/>
<dbReference type="RefSeq" id="WP_207258993.1">
    <property type="nucleotide sequence ID" value="NZ_JAFMPP010000015.1"/>
</dbReference>
<dbReference type="SUPFAM" id="SSF53756">
    <property type="entry name" value="UDP-Glycosyltransferase/glycogen phosphorylase"/>
    <property type="match status" value="1"/>
</dbReference>
<sequence>MQKILIVTDAWHPQINGVVRTLASLVRELRDRGFEVKVVGPQDFRTVPCPTYPEIRLALTGNRGMARLMDAFNPDAIHIATEGPLGLAARRACVRRGIGFTTSLHTRFPEYLRKRAPIPERLTYKVLRWFHGAATACLVPTESMRRQLEPMGFRNLVTWTRGIDRDIFRPSEPIALNLPRPIFLTVSRLAPEKNVEGFLDLDLPGSKLVVGDGPSMASLVARYPDAHFAGLQTGDALARYYSSADVFVFPSKTDTFGNVLIEALACGVPLAAFPEPGPNDVIADSGAGVISEDLREACLRALLLDREAAICRSHAYNWEACADIFLGHAFGTISRGEPTITHASLAA</sequence>
<evidence type="ECO:0000259" key="1">
    <source>
        <dbReference type="Pfam" id="PF13439"/>
    </source>
</evidence>
<name>A0A939JTK2_9HYPH</name>
<comment type="caution">
    <text evidence="2">The sequence shown here is derived from an EMBL/GenBank/DDBJ whole genome shotgun (WGS) entry which is preliminary data.</text>
</comment>